<evidence type="ECO:0000256" key="1">
    <source>
        <dbReference type="SAM" id="MobiDB-lite"/>
    </source>
</evidence>
<accession>A0A914PHW9</accession>
<evidence type="ECO:0000313" key="2">
    <source>
        <dbReference type="Proteomes" id="UP000887578"/>
    </source>
</evidence>
<feature type="compositionally biased region" description="Basic and acidic residues" evidence="1">
    <location>
        <begin position="219"/>
        <end position="233"/>
    </location>
</feature>
<dbReference type="AlphaFoldDB" id="A0A914PHW9"/>
<proteinExistence type="predicted"/>
<feature type="region of interest" description="Disordered" evidence="1">
    <location>
        <begin position="172"/>
        <end position="370"/>
    </location>
</feature>
<dbReference type="Proteomes" id="UP000887578">
    <property type="component" value="Unplaced"/>
</dbReference>
<name>A0A914PHW9_9BILA</name>
<feature type="compositionally biased region" description="Polar residues" evidence="1">
    <location>
        <begin position="74"/>
        <end position="87"/>
    </location>
</feature>
<feature type="compositionally biased region" description="Basic and acidic residues" evidence="1">
    <location>
        <begin position="48"/>
        <end position="60"/>
    </location>
</feature>
<reference evidence="3" key="1">
    <citation type="submission" date="2022-11" db="UniProtKB">
        <authorList>
            <consortium name="WormBaseParasite"/>
        </authorList>
    </citation>
    <scope>IDENTIFICATION</scope>
</reference>
<feature type="compositionally biased region" description="Low complexity" evidence="1">
    <location>
        <begin position="235"/>
        <end position="262"/>
    </location>
</feature>
<feature type="compositionally biased region" description="Polar residues" evidence="1">
    <location>
        <begin position="96"/>
        <end position="110"/>
    </location>
</feature>
<feature type="region of interest" description="Disordered" evidence="1">
    <location>
        <begin position="1"/>
        <end position="140"/>
    </location>
</feature>
<sequence length="370" mass="39947">MPEPEVSQYKASKRLLNTASTQQQPGTSSAISQINQLRPIPGIDDETDKTQKTHGPESTRKPVSVMKEIDPKSTRQNPLSSASTGSPASVVKDINRSQMGSVMGNTSVMGNASAMGSVIRPLDKSQHQKPHEELSDSTVFVKTKAVSRPAIVREPNNWVKKQNVDMTRALPLGIQPGDVDAKKLHSHTGVPSRISSNTAVSAAPASSPTPIQPIPDITTSREKSNPGKNKSNELFEPSPEKQQQQQRFQPRQKLSPQQQPQQTAREKKSGLQVRTHRSSTPPPIFPSKSASNSPNPTTAAPASTSMSQSKSHGKESIFSKFAKNLLPNSSSSPQPNPAAAPTSSALPPKSKSATSIYERRKSKPKENEKK</sequence>
<organism evidence="2 3">
    <name type="scientific">Panagrolaimus davidi</name>
    <dbReference type="NCBI Taxonomy" id="227884"/>
    <lineage>
        <taxon>Eukaryota</taxon>
        <taxon>Metazoa</taxon>
        <taxon>Ecdysozoa</taxon>
        <taxon>Nematoda</taxon>
        <taxon>Chromadorea</taxon>
        <taxon>Rhabditida</taxon>
        <taxon>Tylenchina</taxon>
        <taxon>Panagrolaimomorpha</taxon>
        <taxon>Panagrolaimoidea</taxon>
        <taxon>Panagrolaimidae</taxon>
        <taxon>Panagrolaimus</taxon>
    </lineage>
</organism>
<feature type="compositionally biased region" description="Polar residues" evidence="1">
    <location>
        <begin position="288"/>
        <end position="310"/>
    </location>
</feature>
<feature type="compositionally biased region" description="Low complexity" evidence="1">
    <location>
        <begin position="195"/>
        <end position="218"/>
    </location>
</feature>
<feature type="compositionally biased region" description="Polar residues" evidence="1">
    <location>
        <begin position="15"/>
        <end position="36"/>
    </location>
</feature>
<protein>
    <submittedName>
        <fullName evidence="3">Uncharacterized protein</fullName>
    </submittedName>
</protein>
<keyword evidence="2" id="KW-1185">Reference proteome</keyword>
<evidence type="ECO:0000313" key="3">
    <source>
        <dbReference type="WBParaSite" id="PDA_v2.g17922.t1"/>
    </source>
</evidence>
<dbReference type="WBParaSite" id="PDA_v2.g17922.t1">
    <property type="protein sequence ID" value="PDA_v2.g17922.t1"/>
    <property type="gene ID" value="PDA_v2.g17922"/>
</dbReference>
<feature type="compositionally biased region" description="Low complexity" evidence="1">
    <location>
        <begin position="322"/>
        <end position="355"/>
    </location>
</feature>
<feature type="compositionally biased region" description="Basic and acidic residues" evidence="1">
    <location>
        <begin position="121"/>
        <end position="134"/>
    </location>
</feature>